<reference evidence="6 7" key="1">
    <citation type="submission" date="2023-12" db="EMBL/GenBank/DDBJ databases">
        <title>Gut-associated functions are favored during microbiome assembly across C. elegans life.</title>
        <authorList>
            <person name="Zimmermann J."/>
        </authorList>
    </citation>
    <scope>NUCLEOTIDE SEQUENCE [LARGE SCALE GENOMIC DNA]</scope>
    <source>
        <strain evidence="6 7">BIGb0393</strain>
    </source>
</reference>
<dbReference type="EMBL" id="JBBGZW010000001">
    <property type="protein sequence ID" value="MEJ5045872.1"/>
    <property type="molecule type" value="Genomic_DNA"/>
</dbReference>
<keyword evidence="2" id="KW-0805">Transcription regulation</keyword>
<dbReference type="Pfam" id="PF03466">
    <property type="entry name" value="LysR_substrate"/>
    <property type="match status" value="1"/>
</dbReference>
<dbReference type="PANTHER" id="PTHR30537">
    <property type="entry name" value="HTH-TYPE TRANSCRIPTIONAL REGULATOR"/>
    <property type="match status" value="1"/>
</dbReference>
<dbReference type="PROSITE" id="PS50931">
    <property type="entry name" value="HTH_LYSR"/>
    <property type="match status" value="1"/>
</dbReference>
<dbReference type="InterPro" id="IPR036390">
    <property type="entry name" value="WH_DNA-bd_sf"/>
</dbReference>
<name>A0ABU8PV39_9GAMM</name>
<comment type="caution">
    <text evidence="6">The sequence shown here is derived from an EMBL/GenBank/DDBJ whole genome shotgun (WGS) entry which is preliminary data.</text>
</comment>
<organism evidence="6 7">
    <name type="scientific">Pantoea nemavictus</name>
    <dbReference type="NCBI Taxonomy" id="2726955"/>
    <lineage>
        <taxon>Bacteria</taxon>
        <taxon>Pseudomonadati</taxon>
        <taxon>Pseudomonadota</taxon>
        <taxon>Gammaproteobacteria</taxon>
        <taxon>Enterobacterales</taxon>
        <taxon>Erwiniaceae</taxon>
        <taxon>Pantoea</taxon>
    </lineage>
</organism>
<evidence type="ECO:0000313" key="6">
    <source>
        <dbReference type="EMBL" id="MEJ5045872.1"/>
    </source>
</evidence>
<feature type="domain" description="HTH lysR-type" evidence="5">
    <location>
        <begin position="1"/>
        <end position="58"/>
    </location>
</feature>
<gene>
    <name evidence="6" type="ORF">WH298_11785</name>
</gene>
<comment type="similarity">
    <text evidence="1">Belongs to the LysR transcriptional regulatory family.</text>
</comment>
<dbReference type="Pfam" id="PF00126">
    <property type="entry name" value="HTH_1"/>
    <property type="match status" value="1"/>
</dbReference>
<dbReference type="SUPFAM" id="SSF46785">
    <property type="entry name" value="Winged helix' DNA-binding domain"/>
    <property type="match status" value="1"/>
</dbReference>
<evidence type="ECO:0000256" key="1">
    <source>
        <dbReference type="ARBA" id="ARBA00009437"/>
    </source>
</evidence>
<accession>A0ABU8PV39</accession>
<dbReference type="InterPro" id="IPR036388">
    <property type="entry name" value="WH-like_DNA-bd_sf"/>
</dbReference>
<dbReference type="InterPro" id="IPR000847">
    <property type="entry name" value="LysR_HTH_N"/>
</dbReference>
<sequence>MNWEDLRFFLAIARAGTISGAAKGLKVDQATVSRRLASLEAELGIQLFIRLPRESRLTAIGEKILDEAKEIEAKVYSVARLSSSVKTSTRSRVAISAPPILARHFFAPAIFEMTQQNPDIQLSIQSEPQFVSLSKMEADLSLRLSPPIEDTDIIKKAGRMNFGLYAAPHYRNIKNSSVWDFIAYSQKEPSFEHKRWLYDVIGERRVCCEVSDLSNQYEAACSGIGVAGLPCFLADIESRLIKLSTEQPMLTLDIWLAKHPDLRDDAQIRKVAQTITECLDKKGLGLNQ</sequence>
<dbReference type="Gene3D" id="1.10.10.10">
    <property type="entry name" value="Winged helix-like DNA-binding domain superfamily/Winged helix DNA-binding domain"/>
    <property type="match status" value="1"/>
</dbReference>
<protein>
    <submittedName>
        <fullName evidence="6">LysR family transcriptional regulator</fullName>
    </submittedName>
</protein>
<evidence type="ECO:0000259" key="5">
    <source>
        <dbReference type="PROSITE" id="PS50931"/>
    </source>
</evidence>
<dbReference type="Proteomes" id="UP001362100">
    <property type="component" value="Unassembled WGS sequence"/>
</dbReference>
<evidence type="ECO:0000256" key="2">
    <source>
        <dbReference type="ARBA" id="ARBA00023015"/>
    </source>
</evidence>
<dbReference type="PRINTS" id="PR00039">
    <property type="entry name" value="HTHLYSR"/>
</dbReference>
<keyword evidence="4" id="KW-0804">Transcription</keyword>
<keyword evidence="3" id="KW-0238">DNA-binding</keyword>
<dbReference type="SUPFAM" id="SSF53850">
    <property type="entry name" value="Periplasmic binding protein-like II"/>
    <property type="match status" value="1"/>
</dbReference>
<evidence type="ECO:0000313" key="7">
    <source>
        <dbReference type="Proteomes" id="UP001362100"/>
    </source>
</evidence>
<keyword evidence="7" id="KW-1185">Reference proteome</keyword>
<dbReference type="InterPro" id="IPR058163">
    <property type="entry name" value="LysR-type_TF_proteobact-type"/>
</dbReference>
<proteinExistence type="inferred from homology"/>
<evidence type="ECO:0000256" key="4">
    <source>
        <dbReference type="ARBA" id="ARBA00023163"/>
    </source>
</evidence>
<dbReference type="PANTHER" id="PTHR30537:SF3">
    <property type="entry name" value="TRANSCRIPTIONAL REGULATORY PROTEIN"/>
    <property type="match status" value="1"/>
</dbReference>
<dbReference type="InterPro" id="IPR005119">
    <property type="entry name" value="LysR_subst-bd"/>
</dbReference>
<dbReference type="Gene3D" id="3.40.190.290">
    <property type="match status" value="1"/>
</dbReference>
<dbReference type="RefSeq" id="WP_180822927.1">
    <property type="nucleotide sequence ID" value="NZ_JACAWY010000001.1"/>
</dbReference>
<evidence type="ECO:0000256" key="3">
    <source>
        <dbReference type="ARBA" id="ARBA00023125"/>
    </source>
</evidence>